<dbReference type="GO" id="GO:0047429">
    <property type="term" value="F:nucleoside triphosphate diphosphatase activity"/>
    <property type="evidence" value="ECO:0007669"/>
    <property type="project" value="TreeGrafter"/>
</dbReference>
<dbReference type="AlphaFoldDB" id="A0A1H1M5B6"/>
<evidence type="ECO:0000259" key="1">
    <source>
        <dbReference type="Pfam" id="PF03819"/>
    </source>
</evidence>
<dbReference type="STRING" id="1203190.GCA_000312345_00336"/>
<dbReference type="GO" id="GO:0046076">
    <property type="term" value="P:dTTP catabolic process"/>
    <property type="evidence" value="ECO:0007669"/>
    <property type="project" value="TreeGrafter"/>
</dbReference>
<sequence length="203" mass="22171">MTILVLDPRWPDMIPLGVASRITGPVEYTSEVPVSVRWALADVTPGGAGGWLVTTDAGDPDVVKRAESEDTIVVPSLADPLAQAEETMRRARERGEWERSMTHESLLAYLEEEAREFAAAVRGGDDAQMRAELSDVFLQVLFHAELARERGAFDLADVAAAFVDKMKSRAPYLFDGSTGLVGLEEQDRLWAEGKRREGAPGAT</sequence>
<dbReference type="Pfam" id="PF03819">
    <property type="entry name" value="MazG"/>
    <property type="match status" value="1"/>
</dbReference>
<keyword evidence="2" id="KW-0378">Hydrolase</keyword>
<accession>A0A1H1M5B6</accession>
<gene>
    <name evidence="2" type="ORF">SAMN04488539_0437</name>
</gene>
<dbReference type="InterPro" id="IPR011551">
    <property type="entry name" value="NTP_PyrPHydrolase_MazG"/>
</dbReference>
<dbReference type="GO" id="GO:0046052">
    <property type="term" value="P:UTP catabolic process"/>
    <property type="evidence" value="ECO:0007669"/>
    <property type="project" value="TreeGrafter"/>
</dbReference>
<dbReference type="OrthoDB" id="9808939at2"/>
<proteinExistence type="predicted"/>
<dbReference type="EMBL" id="LT629765">
    <property type="protein sequence ID" value="SDR81867.1"/>
    <property type="molecule type" value="Genomic_DNA"/>
</dbReference>
<keyword evidence="3" id="KW-1185">Reference proteome</keyword>
<dbReference type="Gene3D" id="1.10.287.1080">
    <property type="entry name" value="MazG-like"/>
    <property type="match status" value="1"/>
</dbReference>
<dbReference type="GO" id="GO:0046061">
    <property type="term" value="P:dATP catabolic process"/>
    <property type="evidence" value="ECO:0007669"/>
    <property type="project" value="TreeGrafter"/>
</dbReference>
<dbReference type="InterPro" id="IPR048015">
    <property type="entry name" value="NTP-PPase_MazG-like_N"/>
</dbReference>
<dbReference type="Proteomes" id="UP000182237">
    <property type="component" value="Chromosome I"/>
</dbReference>
<dbReference type="eggNOG" id="COG1694">
    <property type="taxonomic scope" value="Bacteria"/>
</dbReference>
<dbReference type="PANTHER" id="PTHR30522:SF0">
    <property type="entry name" value="NUCLEOSIDE TRIPHOSPHATE PYROPHOSPHOHYDROLASE"/>
    <property type="match status" value="1"/>
</dbReference>
<organism evidence="2 3">
    <name type="scientific">Corynebacterium timonense</name>
    <dbReference type="NCBI Taxonomy" id="441500"/>
    <lineage>
        <taxon>Bacteria</taxon>
        <taxon>Bacillati</taxon>
        <taxon>Actinomycetota</taxon>
        <taxon>Actinomycetes</taxon>
        <taxon>Mycobacteriales</taxon>
        <taxon>Corynebacteriaceae</taxon>
        <taxon>Corynebacterium</taxon>
    </lineage>
</organism>
<dbReference type="RefSeq" id="WP_019193203.1">
    <property type="nucleotide sequence ID" value="NZ_LT629765.1"/>
</dbReference>
<dbReference type="PANTHER" id="PTHR30522">
    <property type="entry name" value="NUCLEOSIDE TRIPHOSPHATE PYROPHOSPHOHYDROLASE"/>
    <property type="match status" value="1"/>
</dbReference>
<evidence type="ECO:0000313" key="3">
    <source>
        <dbReference type="Proteomes" id="UP000182237"/>
    </source>
</evidence>
<reference evidence="2 3" key="1">
    <citation type="submission" date="2016-10" db="EMBL/GenBank/DDBJ databases">
        <authorList>
            <person name="de Groot N.N."/>
        </authorList>
    </citation>
    <scope>NUCLEOTIDE SEQUENCE [LARGE SCALE GENOMIC DNA]</scope>
    <source>
        <strain evidence="2 3">DSM 45434</strain>
    </source>
</reference>
<evidence type="ECO:0000313" key="2">
    <source>
        <dbReference type="EMBL" id="SDR81867.1"/>
    </source>
</evidence>
<dbReference type="GO" id="GO:0006203">
    <property type="term" value="P:dGTP catabolic process"/>
    <property type="evidence" value="ECO:0007669"/>
    <property type="project" value="TreeGrafter"/>
</dbReference>
<dbReference type="CDD" id="cd11528">
    <property type="entry name" value="NTP-PPase_MazG_Nterm"/>
    <property type="match status" value="1"/>
</dbReference>
<feature type="domain" description="NTP pyrophosphohydrolase MazG-like" evidence="1">
    <location>
        <begin position="102"/>
        <end position="174"/>
    </location>
</feature>
<name>A0A1H1M5B6_9CORY</name>
<protein>
    <submittedName>
        <fullName evidence="2">XTP/dITP diphosphohydrolase</fullName>
    </submittedName>
</protein>
<dbReference type="GO" id="GO:0046081">
    <property type="term" value="P:dUTP catabolic process"/>
    <property type="evidence" value="ECO:0007669"/>
    <property type="project" value="TreeGrafter"/>
</dbReference>
<dbReference type="SUPFAM" id="SSF101386">
    <property type="entry name" value="all-alpha NTP pyrophosphatases"/>
    <property type="match status" value="1"/>
</dbReference>
<dbReference type="GO" id="GO:0046047">
    <property type="term" value="P:TTP catabolic process"/>
    <property type="evidence" value="ECO:0007669"/>
    <property type="project" value="TreeGrafter"/>
</dbReference>
<dbReference type="InterPro" id="IPR004518">
    <property type="entry name" value="MazG-like_dom"/>
</dbReference>